<organism evidence="1 2">
    <name type="scientific">Beta vulgaris subsp. vulgaris</name>
    <name type="common">Beet</name>
    <dbReference type="NCBI Taxonomy" id="3555"/>
    <lineage>
        <taxon>Eukaryota</taxon>
        <taxon>Viridiplantae</taxon>
        <taxon>Streptophyta</taxon>
        <taxon>Embryophyta</taxon>
        <taxon>Tracheophyta</taxon>
        <taxon>Spermatophyta</taxon>
        <taxon>Magnoliopsida</taxon>
        <taxon>eudicotyledons</taxon>
        <taxon>Gunneridae</taxon>
        <taxon>Pentapetalae</taxon>
        <taxon>Caryophyllales</taxon>
        <taxon>Chenopodiaceae</taxon>
        <taxon>Betoideae</taxon>
        <taxon>Beta</taxon>
    </lineage>
</organism>
<feature type="non-terminal residue" evidence="1">
    <location>
        <position position="1"/>
    </location>
</feature>
<evidence type="ECO:0000313" key="1">
    <source>
        <dbReference type="EMBL" id="KMS93877.1"/>
    </source>
</evidence>
<dbReference type="Proteomes" id="UP000035740">
    <property type="component" value="Unassembled WGS sequence"/>
</dbReference>
<protein>
    <submittedName>
        <fullName evidence="1">Uncharacterized protein</fullName>
    </submittedName>
</protein>
<reference evidence="1 2" key="1">
    <citation type="journal article" date="2014" name="Nature">
        <title>The genome of the recently domesticated crop plant sugar beet (Beta vulgaris).</title>
        <authorList>
            <person name="Dohm J.C."/>
            <person name="Minoche A.E."/>
            <person name="Holtgrawe D."/>
            <person name="Capella-Gutierrez S."/>
            <person name="Zakrzewski F."/>
            <person name="Tafer H."/>
            <person name="Rupp O."/>
            <person name="Sorensen T.R."/>
            <person name="Stracke R."/>
            <person name="Reinhardt R."/>
            <person name="Goesmann A."/>
            <person name="Kraft T."/>
            <person name="Schulz B."/>
            <person name="Stadler P.F."/>
            <person name="Schmidt T."/>
            <person name="Gabaldon T."/>
            <person name="Lehrach H."/>
            <person name="Weisshaar B."/>
            <person name="Himmelbauer H."/>
        </authorList>
    </citation>
    <scope>NUCLEOTIDE SEQUENCE [LARGE SCALE GENOMIC DNA]</scope>
    <source>
        <tissue evidence="1">Taproot</tissue>
    </source>
</reference>
<accession>A0A0J8B1W4</accession>
<dbReference type="EMBL" id="KQ098082">
    <property type="protein sequence ID" value="KMS93877.1"/>
    <property type="molecule type" value="Genomic_DNA"/>
</dbReference>
<gene>
    <name evidence="1" type="ORF">BVRB_027020</name>
</gene>
<dbReference type="AlphaFoldDB" id="A0A0J8B1W4"/>
<evidence type="ECO:0000313" key="2">
    <source>
        <dbReference type="Proteomes" id="UP000035740"/>
    </source>
</evidence>
<sequence>LDVRKQHKAILRQIDTIQDLAIVKPGLKKSTKTSRSIQLGKYKVKPEFPAVLLSDEITSNLRGVAFQPTILRDTFLSFQRKGNALVVVYYISQVVAGLIEARHKVKPTPVRVKLYDRYKDRD</sequence>
<dbReference type="Gramene" id="KMS93877">
    <property type="protein sequence ID" value="KMS93877"/>
    <property type="gene ID" value="BVRB_027020"/>
</dbReference>
<keyword evidence="2" id="KW-1185">Reference proteome</keyword>
<proteinExistence type="predicted"/>
<name>A0A0J8B1W4_BETVV</name>